<comment type="caution">
    <text evidence="2">The sequence shown here is derived from an EMBL/GenBank/DDBJ whole genome shotgun (WGS) entry which is preliminary data.</text>
</comment>
<sequence length="105" mass="11797">MQNRPVSQIRFQRDRNSFEKGWGPPDVPGPALKGRRKMNTESSVDVRSSSPVVTRVRTVTHGIHCVRDSPSSVSPGRNRDISISESLRFVHGRKKIILCICQIAM</sequence>
<dbReference type="EMBL" id="BPLQ01010299">
    <property type="protein sequence ID" value="GIY49821.1"/>
    <property type="molecule type" value="Genomic_DNA"/>
</dbReference>
<feature type="compositionally biased region" description="Polar residues" evidence="1">
    <location>
        <begin position="1"/>
        <end position="10"/>
    </location>
</feature>
<evidence type="ECO:0000313" key="2">
    <source>
        <dbReference type="EMBL" id="GIY49821.1"/>
    </source>
</evidence>
<protein>
    <submittedName>
        <fullName evidence="2">Uncharacterized protein</fullName>
    </submittedName>
</protein>
<name>A0AAV4TWA0_9ARAC</name>
<dbReference type="Proteomes" id="UP001054837">
    <property type="component" value="Unassembled WGS sequence"/>
</dbReference>
<keyword evidence="3" id="KW-1185">Reference proteome</keyword>
<dbReference type="AlphaFoldDB" id="A0AAV4TWA0"/>
<proteinExistence type="predicted"/>
<evidence type="ECO:0000256" key="1">
    <source>
        <dbReference type="SAM" id="MobiDB-lite"/>
    </source>
</evidence>
<feature type="compositionally biased region" description="Low complexity" evidence="1">
    <location>
        <begin position="42"/>
        <end position="51"/>
    </location>
</feature>
<gene>
    <name evidence="2" type="ORF">CDAR_568471</name>
</gene>
<organism evidence="2 3">
    <name type="scientific">Caerostris darwini</name>
    <dbReference type="NCBI Taxonomy" id="1538125"/>
    <lineage>
        <taxon>Eukaryota</taxon>
        <taxon>Metazoa</taxon>
        <taxon>Ecdysozoa</taxon>
        <taxon>Arthropoda</taxon>
        <taxon>Chelicerata</taxon>
        <taxon>Arachnida</taxon>
        <taxon>Araneae</taxon>
        <taxon>Araneomorphae</taxon>
        <taxon>Entelegynae</taxon>
        <taxon>Araneoidea</taxon>
        <taxon>Araneidae</taxon>
        <taxon>Caerostris</taxon>
    </lineage>
</organism>
<feature type="region of interest" description="Disordered" evidence="1">
    <location>
        <begin position="1"/>
        <end position="51"/>
    </location>
</feature>
<accession>A0AAV4TWA0</accession>
<evidence type="ECO:0000313" key="3">
    <source>
        <dbReference type="Proteomes" id="UP001054837"/>
    </source>
</evidence>
<reference evidence="2 3" key="1">
    <citation type="submission" date="2021-06" db="EMBL/GenBank/DDBJ databases">
        <title>Caerostris darwini draft genome.</title>
        <authorList>
            <person name="Kono N."/>
            <person name="Arakawa K."/>
        </authorList>
    </citation>
    <scope>NUCLEOTIDE SEQUENCE [LARGE SCALE GENOMIC DNA]</scope>
</reference>